<evidence type="ECO:0000256" key="2">
    <source>
        <dbReference type="ARBA" id="ARBA00005585"/>
    </source>
</evidence>
<keyword evidence="11" id="KW-1015">Disulfide bond</keyword>
<feature type="domain" description="SSD" evidence="19">
    <location>
        <begin position="591"/>
        <end position="756"/>
    </location>
</feature>
<evidence type="ECO:0000256" key="8">
    <source>
        <dbReference type="ARBA" id="ARBA00023055"/>
    </source>
</evidence>
<dbReference type="PANTHER" id="PTHR45727:SF2">
    <property type="entry name" value="NPC INTRACELLULAR CHOLESTEROL TRANSPORTER 1"/>
    <property type="match status" value="1"/>
</dbReference>
<evidence type="ECO:0000256" key="14">
    <source>
        <dbReference type="ARBA" id="ARBA00023221"/>
    </source>
</evidence>
<dbReference type="InterPro" id="IPR053956">
    <property type="entry name" value="NPC1_MLD"/>
</dbReference>
<evidence type="ECO:0000256" key="9">
    <source>
        <dbReference type="ARBA" id="ARBA00023098"/>
    </source>
</evidence>
<feature type="transmembrane region" description="Helical" evidence="17">
    <location>
        <begin position="1122"/>
        <end position="1140"/>
    </location>
</feature>
<feature type="transmembrane region" description="Helical" evidence="17">
    <location>
        <begin position="1070"/>
        <end position="1088"/>
    </location>
</feature>
<dbReference type="GO" id="GO:0015485">
    <property type="term" value="F:cholesterol binding"/>
    <property type="evidence" value="ECO:0007669"/>
    <property type="project" value="TreeGrafter"/>
</dbReference>
<evidence type="ECO:0000256" key="4">
    <source>
        <dbReference type="ARBA" id="ARBA00022548"/>
    </source>
</evidence>
<dbReference type="PANTHER" id="PTHR45727">
    <property type="entry name" value="NPC INTRACELLULAR CHOLESTEROL TRANSPORTER 1"/>
    <property type="match status" value="1"/>
</dbReference>
<protein>
    <recommendedName>
        <fullName evidence="19">SSD domain-containing protein</fullName>
    </recommendedName>
</protein>
<feature type="signal peptide" evidence="18">
    <location>
        <begin position="1"/>
        <end position="21"/>
    </location>
</feature>
<dbReference type="GO" id="GO:0005886">
    <property type="term" value="C:plasma membrane"/>
    <property type="evidence" value="ECO:0007669"/>
    <property type="project" value="TreeGrafter"/>
</dbReference>
<evidence type="ECO:0000256" key="18">
    <source>
        <dbReference type="SAM" id="SignalP"/>
    </source>
</evidence>
<keyword evidence="9" id="KW-0443">Lipid metabolism</keyword>
<evidence type="ECO:0000256" key="1">
    <source>
        <dbReference type="ARBA" id="ARBA00004127"/>
    </source>
</evidence>
<feature type="transmembrane region" description="Helical" evidence="17">
    <location>
        <begin position="339"/>
        <end position="361"/>
    </location>
</feature>
<proteinExistence type="inferred from homology"/>
<keyword evidence="14" id="KW-0753">Steroid metabolism</keyword>
<dbReference type="PROSITE" id="PS50156">
    <property type="entry name" value="SSD"/>
    <property type="match status" value="1"/>
</dbReference>
<keyword evidence="5 17" id="KW-0812">Transmembrane</keyword>
<feature type="transmembrane region" description="Helical" evidence="17">
    <location>
        <begin position="1095"/>
        <end position="1116"/>
    </location>
</feature>
<keyword evidence="8" id="KW-0445">Lipid transport</keyword>
<comment type="similarity">
    <text evidence="2">Belongs to the patched family.</text>
</comment>
<dbReference type="Pfam" id="PF22314">
    <property type="entry name" value="NPC1_MLD"/>
    <property type="match status" value="1"/>
</dbReference>
<reference evidence="20 21" key="1">
    <citation type="journal article" date="2022" name="Nat. Ecol. Evol.">
        <title>A masculinizing supergene underlies an exaggerated male reproductive morph in a spider.</title>
        <authorList>
            <person name="Hendrickx F."/>
            <person name="De Corte Z."/>
            <person name="Sonet G."/>
            <person name="Van Belleghem S.M."/>
            <person name="Kostlbacher S."/>
            <person name="Vangestel C."/>
        </authorList>
    </citation>
    <scope>NUCLEOTIDE SEQUENCE [LARGE SCALE GENOMIC DNA]</scope>
    <source>
        <strain evidence="20">W744_W776</strain>
    </source>
</reference>
<dbReference type="SUPFAM" id="SSF82866">
    <property type="entry name" value="Multidrug efflux transporter AcrB transmembrane domain"/>
    <property type="match status" value="2"/>
</dbReference>
<keyword evidence="13" id="KW-0325">Glycoprotein</keyword>
<keyword evidence="7 17" id="KW-1133">Transmembrane helix</keyword>
<accession>A0AAV6VI82</accession>
<organism evidence="20 21">
    <name type="scientific">Oedothorax gibbosus</name>
    <dbReference type="NCBI Taxonomy" id="931172"/>
    <lineage>
        <taxon>Eukaryota</taxon>
        <taxon>Metazoa</taxon>
        <taxon>Ecdysozoa</taxon>
        <taxon>Arthropoda</taxon>
        <taxon>Chelicerata</taxon>
        <taxon>Arachnida</taxon>
        <taxon>Araneae</taxon>
        <taxon>Araneomorphae</taxon>
        <taxon>Entelegynae</taxon>
        <taxon>Araneoidea</taxon>
        <taxon>Linyphiidae</taxon>
        <taxon>Erigoninae</taxon>
        <taxon>Oedothorax</taxon>
    </lineage>
</organism>
<evidence type="ECO:0000256" key="10">
    <source>
        <dbReference type="ARBA" id="ARBA00023136"/>
    </source>
</evidence>
<evidence type="ECO:0000256" key="13">
    <source>
        <dbReference type="ARBA" id="ARBA00023180"/>
    </source>
</evidence>
<feature type="transmembrane region" description="Helical" evidence="17">
    <location>
        <begin position="593"/>
        <end position="613"/>
    </location>
</feature>
<evidence type="ECO:0000259" key="19">
    <source>
        <dbReference type="PROSITE" id="PS50156"/>
    </source>
</evidence>
<comment type="caution">
    <text evidence="20">The sequence shown here is derived from an EMBL/GenBank/DDBJ whole genome shotgun (WGS) entry which is preliminary data.</text>
</comment>
<dbReference type="GO" id="GO:0042632">
    <property type="term" value="P:cholesterol homeostasis"/>
    <property type="evidence" value="ECO:0007669"/>
    <property type="project" value="TreeGrafter"/>
</dbReference>
<keyword evidence="3" id="KW-0813">Transport</keyword>
<keyword evidence="4" id="KW-0153">Cholesterol metabolism</keyword>
<dbReference type="GO" id="GO:0005319">
    <property type="term" value="F:lipid transporter activity"/>
    <property type="evidence" value="ECO:0007669"/>
    <property type="project" value="InterPro"/>
</dbReference>
<dbReference type="InterPro" id="IPR000731">
    <property type="entry name" value="SSD"/>
</dbReference>
<evidence type="ECO:0000256" key="5">
    <source>
        <dbReference type="ARBA" id="ARBA00022692"/>
    </source>
</evidence>
<keyword evidence="10 17" id="KW-0472">Membrane</keyword>
<feature type="transmembrane region" description="Helical" evidence="17">
    <location>
        <begin position="728"/>
        <end position="756"/>
    </location>
</feature>
<evidence type="ECO:0000256" key="6">
    <source>
        <dbReference type="ARBA" id="ARBA00022729"/>
    </source>
</evidence>
<dbReference type="NCBIfam" id="TIGR00917">
    <property type="entry name" value="2A060601"/>
    <property type="match status" value="1"/>
</dbReference>
<feature type="transmembrane region" description="Helical" evidence="17">
    <location>
        <begin position="655"/>
        <end position="677"/>
    </location>
</feature>
<dbReference type="InterPro" id="IPR032190">
    <property type="entry name" value="NPC1_N"/>
</dbReference>
<dbReference type="GO" id="GO:0012505">
    <property type="term" value="C:endomembrane system"/>
    <property type="evidence" value="ECO:0007669"/>
    <property type="project" value="UniProtKB-SubCell"/>
</dbReference>
<feature type="transmembrane region" description="Helical" evidence="17">
    <location>
        <begin position="1161"/>
        <end position="1187"/>
    </location>
</feature>
<evidence type="ECO:0000313" key="20">
    <source>
        <dbReference type="EMBL" id="KAG8196482.1"/>
    </source>
</evidence>
<evidence type="ECO:0000256" key="3">
    <source>
        <dbReference type="ARBA" id="ARBA00022448"/>
    </source>
</evidence>
<dbReference type="Proteomes" id="UP000827092">
    <property type="component" value="Unassembled WGS sequence"/>
</dbReference>
<dbReference type="Pfam" id="PF16414">
    <property type="entry name" value="NPC1_N"/>
    <property type="match status" value="1"/>
</dbReference>
<evidence type="ECO:0000256" key="11">
    <source>
        <dbReference type="ARBA" id="ARBA00023157"/>
    </source>
</evidence>
<dbReference type="GO" id="GO:0030299">
    <property type="term" value="P:intestinal cholesterol absorption"/>
    <property type="evidence" value="ECO:0007669"/>
    <property type="project" value="TreeGrafter"/>
</dbReference>
<gene>
    <name evidence="20" type="ORF">JTE90_012299</name>
</gene>
<dbReference type="GO" id="GO:0030301">
    <property type="term" value="P:cholesterol transport"/>
    <property type="evidence" value="ECO:0007669"/>
    <property type="project" value="UniProtKB-ARBA"/>
</dbReference>
<evidence type="ECO:0000256" key="7">
    <source>
        <dbReference type="ARBA" id="ARBA00022989"/>
    </source>
</evidence>
<name>A0AAV6VI82_9ARAC</name>
<evidence type="ECO:0000256" key="12">
    <source>
        <dbReference type="ARBA" id="ARBA00023166"/>
    </source>
</evidence>
<dbReference type="FunFam" id="1.20.1640.10:FF:000010">
    <property type="entry name" value="NPC intracellular cholesterol transporter 1"/>
    <property type="match status" value="1"/>
</dbReference>
<evidence type="ECO:0000256" key="15">
    <source>
        <dbReference type="ARBA" id="ARBA00034049"/>
    </source>
</evidence>
<sequence length="1253" mass="140407">MMKVLTTIVFLLITVASYVHCQDQCVTHGQCEDDPVTMLTRPCVYNGPPVPLNESVAIKALQNLCPTLDMGPDFEVCCNADQVAAFKSNLDTLATLFKRCPSCYHNLANVFCQLVCSPKQSRFMKVTESTTFEDKQSVSKLDYYITETYAQGLFDSCNNVQLSFSTDKAIGISCGSHLKDCTPHFWLQYMGGHDPSPFEIDFQFELNDTMTVNGTTFFPMNETIVPCSQAVAGSVACSCVDCPCHPSPPEPFPVNDSKLLGRPLMETVMIIVFCVLAVGITAGFLYYGLSKVRDEDELLIDDVKFGMDSNICHKWGVKLDNWFKNVFTRWGVFCATYPYSVLFVGMLFVILFCSGLVFFTVTSDPVELWSSENSQARVEKEYFDSHFGPFYRTEQVIIKRLSGSPVVGTNYTFSPVFDRAFLHQILDLQMAITNLTADINNKTVHFKDICFSPVNKGKCMIQSAVNWFQNDPQHLDYYNSTDDYLEYLNNCTSNPFYVQKIGLSCLGEYGGPVFPYVALGGVGDENYPNATALILTFMVQNNKKDVGNDEAIAWERKFIEYMKNYKNPDMDIAYSSEQSIQAELDRESETDEATILISYLVMFAYVSITLGQYHSFGSLFVKSKIMLGLSGVLIVLASVASSLGIFSFMKVPATLIIIEVIPFLVLAVGVDNIFIIVQSYQRSRRGPLETRQQHIGRIVGEVSPSIFLASLSESMCFFLGALSTMPAVHIFALYSGMALLIDFLLQITCFVAVLSLDVAREESGRLDICCCVKSSAPEVPKPKKGCLYNIFDHYYAPFLMKDSIRWAVSIIFLGWTCLSIAVIDKIDVGLDQKLSMPKDSYVLKYFTKLEEYLSVGPPVYFVIKDGFDYSQLEDQNNLCSVAYCYRESLVTQISDASKFANRTYIAHPPMDWLDNYISWTNDQSGCCRVYKNDTTKFCPSSVKTPDCKGCQVTYEPYLRPKPENFTTFLLDFLHENPNPDCPVAGHAGFANALEIKSNDSIGATHYMAYHTILKTSNDYTQALRWARRVADNITTTFAINKLEGPGTEVFPYSIFYVFYEQYLTVTHDTIVSITISVFNIFMVTFLLMGLDYHSAIIMVLTILMILLDLMGLMYFWDISLNAVSLVNLVMAVGISVEFCSHIIRSFAFNTEGSKIDRARNAVAHMGSSVLSGITLTKFGGIIVLAFSKSQIFQVFYFRMYLGIVLIGATHGLIFLPVFLSVVGPPVKQYDRSRGNPLKASTEEDHFSPDVSST</sequence>
<dbReference type="FunFam" id="1.20.1640.10:FF:000008">
    <property type="entry name" value="NPC intracellular cholesterol transporter 1"/>
    <property type="match status" value="1"/>
</dbReference>
<dbReference type="AlphaFoldDB" id="A0AAV6VI82"/>
<comment type="subcellular location">
    <subcellularLocation>
        <location evidence="1">Endomembrane system</location>
        <topology evidence="1">Multi-pass membrane protein</topology>
    </subcellularLocation>
</comment>
<feature type="chain" id="PRO_5043630544" description="SSD domain-containing protein" evidence="18">
    <location>
        <begin position="22"/>
        <end position="1253"/>
    </location>
</feature>
<keyword evidence="12" id="KW-1207">Sterol metabolism</keyword>
<dbReference type="Pfam" id="PF12349">
    <property type="entry name" value="Sterol-sensing"/>
    <property type="match status" value="1"/>
</dbReference>
<feature type="transmembrane region" description="Helical" evidence="17">
    <location>
        <begin position="804"/>
        <end position="823"/>
    </location>
</feature>
<evidence type="ECO:0000256" key="16">
    <source>
        <dbReference type="SAM" id="MobiDB-lite"/>
    </source>
</evidence>
<feature type="transmembrane region" description="Helical" evidence="17">
    <location>
        <begin position="625"/>
        <end position="649"/>
    </location>
</feature>
<dbReference type="EMBL" id="JAFNEN010000069">
    <property type="protein sequence ID" value="KAG8196482.1"/>
    <property type="molecule type" value="Genomic_DNA"/>
</dbReference>
<dbReference type="Gene3D" id="1.20.1640.10">
    <property type="entry name" value="Multidrug efflux transporter AcrB transmembrane domain"/>
    <property type="match status" value="2"/>
</dbReference>
<feature type="transmembrane region" description="Helical" evidence="17">
    <location>
        <begin position="1199"/>
        <end position="1223"/>
    </location>
</feature>
<feature type="region of interest" description="Disordered" evidence="16">
    <location>
        <begin position="1229"/>
        <end position="1253"/>
    </location>
</feature>
<feature type="transmembrane region" description="Helical" evidence="17">
    <location>
        <begin position="268"/>
        <end position="289"/>
    </location>
</feature>
<comment type="catalytic activity">
    <reaction evidence="15">
        <text>cholesterol(in) = cholesterol(out)</text>
        <dbReference type="Rhea" id="RHEA:39747"/>
        <dbReference type="ChEBI" id="CHEBI:16113"/>
    </reaction>
</comment>
<keyword evidence="6 18" id="KW-0732">Signal</keyword>
<evidence type="ECO:0000313" key="21">
    <source>
        <dbReference type="Proteomes" id="UP000827092"/>
    </source>
</evidence>
<dbReference type="InterPro" id="IPR004765">
    <property type="entry name" value="NPC1-like"/>
</dbReference>
<dbReference type="GO" id="GO:0008203">
    <property type="term" value="P:cholesterol metabolic process"/>
    <property type="evidence" value="ECO:0007669"/>
    <property type="project" value="UniProtKB-KW"/>
</dbReference>
<dbReference type="InterPro" id="IPR053958">
    <property type="entry name" value="HMGCR/SNAP/NPC1-like_SSD"/>
</dbReference>
<evidence type="ECO:0000256" key="17">
    <source>
        <dbReference type="SAM" id="Phobius"/>
    </source>
</evidence>
<keyword evidence="21" id="KW-1185">Reference proteome</keyword>